<sequence length="327" mass="36323">MVCETFGMIETSARLLKLLTLLQSPRDWTGAELAERLQISPRTVRSDVERLRSLGYPVDATRGSVGGYRLGAGAALPPLLLDDDEAVAVVIGLRKAAGVAGVEEMSLRALTKLEQVLPSRLRRRVSTLANYTVQVPADEAGPQVDPEVLTQLAGLCRDREQLRFDYLSHDGTATLRRVEPHRLVNWGRRWYLVAFDLERDDWRTFRVDRVRPRIPTGPRFTPRELPSDGDVAAYVSRGASAAAWRYKASVEVAVPASVLAERLTPAVGVVEPIDDERCLLRTGADRVESLAVHLSLLDEDFVVVEGPPELTTYLEKLAERYRRATSS</sequence>
<dbReference type="PANTHER" id="PTHR34580:SF3">
    <property type="entry name" value="PROTEIN PAFB"/>
    <property type="match status" value="1"/>
</dbReference>
<feature type="domain" description="HTH deoR-type" evidence="3">
    <location>
        <begin position="11"/>
        <end position="66"/>
    </location>
</feature>
<keyword evidence="5" id="KW-1185">Reference proteome</keyword>
<evidence type="ECO:0000313" key="4">
    <source>
        <dbReference type="EMBL" id="GAA1600068.1"/>
    </source>
</evidence>
<dbReference type="InterPro" id="IPR051534">
    <property type="entry name" value="CBASS_pafABC_assoc_protein"/>
</dbReference>
<dbReference type="InterPro" id="IPR036390">
    <property type="entry name" value="WH_DNA-bd_sf"/>
</dbReference>
<comment type="caution">
    <text evidence="4">The sequence shown here is derived from an EMBL/GenBank/DDBJ whole genome shotgun (WGS) entry which is preliminary data.</text>
</comment>
<dbReference type="Gene3D" id="1.10.10.10">
    <property type="entry name" value="Winged helix-like DNA-binding domain superfamily/Winged helix DNA-binding domain"/>
    <property type="match status" value="1"/>
</dbReference>
<name>A0ABP4Q642_9ACTN</name>
<dbReference type="InterPro" id="IPR026881">
    <property type="entry name" value="WYL_dom"/>
</dbReference>
<dbReference type="InterPro" id="IPR036388">
    <property type="entry name" value="WH-like_DNA-bd_sf"/>
</dbReference>
<keyword evidence="2" id="KW-0804">Transcription</keyword>
<dbReference type="PROSITE" id="PS52050">
    <property type="entry name" value="WYL"/>
    <property type="match status" value="1"/>
</dbReference>
<dbReference type="Pfam" id="PF13280">
    <property type="entry name" value="WYL"/>
    <property type="match status" value="1"/>
</dbReference>
<gene>
    <name evidence="4" type="ORF">GCM10009742_55000</name>
</gene>
<organism evidence="4 5">
    <name type="scientific">Kribbella karoonensis</name>
    <dbReference type="NCBI Taxonomy" id="324851"/>
    <lineage>
        <taxon>Bacteria</taxon>
        <taxon>Bacillati</taxon>
        <taxon>Actinomycetota</taxon>
        <taxon>Actinomycetes</taxon>
        <taxon>Propionibacteriales</taxon>
        <taxon>Kribbellaceae</taxon>
        <taxon>Kribbella</taxon>
    </lineage>
</organism>
<evidence type="ECO:0000313" key="5">
    <source>
        <dbReference type="Proteomes" id="UP001500190"/>
    </source>
</evidence>
<reference evidence="5" key="1">
    <citation type="journal article" date="2019" name="Int. J. Syst. Evol. Microbiol.">
        <title>The Global Catalogue of Microorganisms (GCM) 10K type strain sequencing project: providing services to taxonomists for standard genome sequencing and annotation.</title>
        <authorList>
            <consortium name="The Broad Institute Genomics Platform"/>
            <consortium name="The Broad Institute Genome Sequencing Center for Infectious Disease"/>
            <person name="Wu L."/>
            <person name="Ma J."/>
        </authorList>
    </citation>
    <scope>NUCLEOTIDE SEQUENCE [LARGE SCALE GENOMIC DNA]</scope>
    <source>
        <strain evidence="5">JCM 14304</strain>
    </source>
</reference>
<keyword evidence="1" id="KW-0805">Transcription regulation</keyword>
<proteinExistence type="predicted"/>
<evidence type="ECO:0000259" key="3">
    <source>
        <dbReference type="PROSITE" id="PS51000"/>
    </source>
</evidence>
<dbReference type="InterPro" id="IPR013196">
    <property type="entry name" value="HTH_11"/>
</dbReference>
<evidence type="ECO:0000256" key="1">
    <source>
        <dbReference type="ARBA" id="ARBA00023015"/>
    </source>
</evidence>
<accession>A0ABP4Q642</accession>
<dbReference type="Pfam" id="PF08279">
    <property type="entry name" value="HTH_11"/>
    <property type="match status" value="1"/>
</dbReference>
<evidence type="ECO:0000256" key="2">
    <source>
        <dbReference type="ARBA" id="ARBA00023163"/>
    </source>
</evidence>
<dbReference type="EMBL" id="BAAAND010000008">
    <property type="protein sequence ID" value="GAA1600068.1"/>
    <property type="molecule type" value="Genomic_DNA"/>
</dbReference>
<protein>
    <submittedName>
        <fullName evidence="4">YafY family protein</fullName>
    </submittedName>
</protein>
<dbReference type="InterPro" id="IPR001034">
    <property type="entry name" value="DeoR_HTH"/>
</dbReference>
<dbReference type="PANTHER" id="PTHR34580">
    <property type="match status" value="1"/>
</dbReference>
<dbReference type="SUPFAM" id="SSF46785">
    <property type="entry name" value="Winged helix' DNA-binding domain"/>
    <property type="match status" value="1"/>
</dbReference>
<dbReference type="Proteomes" id="UP001500190">
    <property type="component" value="Unassembled WGS sequence"/>
</dbReference>
<dbReference type="PROSITE" id="PS51000">
    <property type="entry name" value="HTH_DEOR_2"/>
    <property type="match status" value="1"/>
</dbReference>